<evidence type="ECO:0000259" key="1">
    <source>
        <dbReference type="Pfam" id="PF01863"/>
    </source>
</evidence>
<dbReference type="OrthoDB" id="9795402at2"/>
<dbReference type="RefSeq" id="WP_126156261.1">
    <property type="nucleotide sequence ID" value="NZ_UZWE01000076.1"/>
</dbReference>
<gene>
    <name evidence="2" type="ORF">PARHAE_03936</name>
</gene>
<dbReference type="CDD" id="cd07344">
    <property type="entry name" value="M48_yhfN_like"/>
    <property type="match status" value="1"/>
</dbReference>
<dbReference type="AlphaFoldDB" id="A0A447IT71"/>
<feature type="domain" description="YgjP-like metallopeptidase" evidence="1">
    <location>
        <begin position="25"/>
        <end position="235"/>
    </location>
</feature>
<organism evidence="2 3">
    <name type="scientific">Paracoccus haematequi</name>
    <dbReference type="NCBI Taxonomy" id="2491866"/>
    <lineage>
        <taxon>Bacteria</taxon>
        <taxon>Pseudomonadati</taxon>
        <taxon>Pseudomonadota</taxon>
        <taxon>Alphaproteobacteria</taxon>
        <taxon>Rhodobacterales</taxon>
        <taxon>Paracoccaceae</taxon>
        <taxon>Paracoccus</taxon>
    </lineage>
</organism>
<dbReference type="InterPro" id="IPR002725">
    <property type="entry name" value="YgjP-like_metallopeptidase"/>
</dbReference>
<proteinExistence type="predicted"/>
<dbReference type="Pfam" id="PF01863">
    <property type="entry name" value="YgjP-like"/>
    <property type="match status" value="1"/>
</dbReference>
<dbReference type="Gene3D" id="3.30.2010.10">
    <property type="entry name" value="Metalloproteases ('zincins'), catalytic domain"/>
    <property type="match status" value="1"/>
</dbReference>
<name>A0A447IT71_9RHOB</name>
<dbReference type="PANTHER" id="PTHR30399:SF1">
    <property type="entry name" value="UTP PYROPHOSPHATASE"/>
    <property type="match status" value="1"/>
</dbReference>
<evidence type="ECO:0000313" key="2">
    <source>
        <dbReference type="EMBL" id="VDS10717.1"/>
    </source>
</evidence>
<accession>A0A447IT71</accession>
<dbReference type="Proteomes" id="UP000270743">
    <property type="component" value="Unassembled WGS sequence"/>
</dbReference>
<dbReference type="PANTHER" id="PTHR30399">
    <property type="entry name" value="UNCHARACTERIZED PROTEIN YGJP"/>
    <property type="match status" value="1"/>
</dbReference>
<evidence type="ECO:0000313" key="3">
    <source>
        <dbReference type="Proteomes" id="UP000270743"/>
    </source>
</evidence>
<protein>
    <recommendedName>
        <fullName evidence="1">YgjP-like metallopeptidase domain-containing protein</fullName>
    </recommendedName>
</protein>
<dbReference type="InterPro" id="IPR053136">
    <property type="entry name" value="UTP_pyrophosphatase-like"/>
</dbReference>
<dbReference type="EMBL" id="UZWE01000076">
    <property type="protein sequence ID" value="VDS10717.1"/>
    <property type="molecule type" value="Genomic_DNA"/>
</dbReference>
<sequence>MTRELHCLQYGEQEIRYEIVRRPRKTLEIAVEPDASVVIAAPEDATLDAIEAKLRKRAAWVTRQQRYFAQFLPRTPERRFVAGETHLYLGRQYRLKVVPHVQESVKLIRGFIVVQTHRPTRPEVTRELVEAWYRDRAHIKFPERIELCLGHFPDPEAFRPKGLIVRQTRQRWGSMSPAGRLLLNRRLVQAPVDAIDYVITHELCHVAEPHHGAAFFELLDKVMPDWERRKQRLESNRPVATACLSVG</sequence>
<reference evidence="2 3" key="1">
    <citation type="submission" date="2018-12" db="EMBL/GenBank/DDBJ databases">
        <authorList>
            <person name="Criscuolo A."/>
        </authorList>
    </citation>
    <scope>NUCLEOTIDE SEQUENCE [LARGE SCALE GENOMIC DNA]</scope>
    <source>
        <strain evidence="2">ACIP1116241</strain>
    </source>
</reference>
<keyword evidence="3" id="KW-1185">Reference proteome</keyword>